<dbReference type="RefSeq" id="WP_009719128.1">
    <property type="nucleotide sequence ID" value="NZ_GG657754.1"/>
</dbReference>
<feature type="region of interest" description="Disordered" evidence="1">
    <location>
        <begin position="1"/>
        <end position="31"/>
    </location>
</feature>
<keyword evidence="4" id="KW-1185">Reference proteome</keyword>
<evidence type="ECO:0000313" key="3">
    <source>
        <dbReference type="EMBL" id="EFL27329.1"/>
    </source>
</evidence>
<feature type="compositionally biased region" description="Low complexity" evidence="1">
    <location>
        <begin position="131"/>
        <end position="158"/>
    </location>
</feature>
<dbReference type="STRING" id="457427.SSOG_07043"/>
<feature type="region of interest" description="Disordered" evidence="1">
    <location>
        <begin position="92"/>
        <end position="272"/>
    </location>
</feature>
<proteinExistence type="predicted"/>
<evidence type="ECO:0000313" key="4">
    <source>
        <dbReference type="Proteomes" id="UP000003963"/>
    </source>
</evidence>
<keyword evidence="2" id="KW-0472">Membrane</keyword>
<name>D9WF19_9ACTN</name>
<dbReference type="Proteomes" id="UP000003963">
    <property type="component" value="Unassembled WGS sequence"/>
</dbReference>
<accession>D9WF19</accession>
<keyword evidence="3" id="KW-0648">Protein biosynthesis</keyword>
<dbReference type="HOGENOM" id="CLU_1133096_0_0_11"/>
<keyword evidence="2" id="KW-0812">Transmembrane</keyword>
<evidence type="ECO:0000256" key="2">
    <source>
        <dbReference type="SAM" id="Phobius"/>
    </source>
</evidence>
<keyword evidence="3" id="KW-0396">Initiation factor</keyword>
<evidence type="ECO:0000256" key="1">
    <source>
        <dbReference type="SAM" id="MobiDB-lite"/>
    </source>
</evidence>
<gene>
    <name evidence="3" type="ORF">SSOG_07043</name>
</gene>
<dbReference type="AlphaFoldDB" id="D9WF19"/>
<feature type="compositionally biased region" description="Gly residues" evidence="1">
    <location>
        <begin position="200"/>
        <end position="272"/>
    </location>
</feature>
<dbReference type="EMBL" id="GG657754">
    <property type="protein sequence ID" value="EFL27329.1"/>
    <property type="molecule type" value="Genomic_DNA"/>
</dbReference>
<reference evidence="3 4" key="1">
    <citation type="submission" date="2009-02" db="EMBL/GenBank/DDBJ databases">
        <title>Annotation of Streptomyces hygroscopicus strain ATCC 53653.</title>
        <authorList>
            <consortium name="The Broad Institute Genome Sequencing Platform"/>
            <consortium name="Broad Institute Microbial Sequencing Center"/>
            <person name="Fischbach M."/>
            <person name="Godfrey P."/>
            <person name="Ward D."/>
            <person name="Young S."/>
            <person name="Zeng Q."/>
            <person name="Koehrsen M."/>
            <person name="Alvarado L."/>
            <person name="Berlin A.M."/>
            <person name="Bochicchio J."/>
            <person name="Borenstein D."/>
            <person name="Chapman S.B."/>
            <person name="Chen Z."/>
            <person name="Engels R."/>
            <person name="Freedman E."/>
            <person name="Gellesch M."/>
            <person name="Goldberg J."/>
            <person name="Griggs A."/>
            <person name="Gujja S."/>
            <person name="Heilman E.R."/>
            <person name="Heiman D.I."/>
            <person name="Hepburn T.A."/>
            <person name="Howarth C."/>
            <person name="Jen D."/>
            <person name="Larson L."/>
            <person name="Lewis B."/>
            <person name="Mehta T."/>
            <person name="Park D."/>
            <person name="Pearson M."/>
            <person name="Richards J."/>
            <person name="Roberts A."/>
            <person name="Saif S."/>
            <person name="Shea T.D."/>
            <person name="Shenoy N."/>
            <person name="Sisk P."/>
            <person name="Stolte C."/>
            <person name="Sykes S.N."/>
            <person name="Thomson T."/>
            <person name="Walk T."/>
            <person name="White J."/>
            <person name="Yandava C."/>
            <person name="Straight P."/>
            <person name="Clardy J."/>
            <person name="Hung D."/>
            <person name="Kolter R."/>
            <person name="Mekalanos J."/>
            <person name="Walker S."/>
            <person name="Walsh C.T."/>
            <person name="Wieland-Brown L.C."/>
            <person name="Haas B."/>
            <person name="Nusbaum C."/>
            <person name="Birren B."/>
        </authorList>
    </citation>
    <scope>NUCLEOTIDE SEQUENCE [LARGE SCALE GENOMIC DNA]</scope>
    <source>
        <strain evidence="3 4">ATCC 53653</strain>
    </source>
</reference>
<protein>
    <submittedName>
        <fullName evidence="3">Putative translation initiation factor IF-2</fullName>
    </submittedName>
</protein>
<dbReference type="GO" id="GO:0003743">
    <property type="term" value="F:translation initiation factor activity"/>
    <property type="evidence" value="ECO:0007669"/>
    <property type="project" value="UniProtKB-KW"/>
</dbReference>
<sequence length="272" mass="27362">MADRSVEQPGPPYPADKRIVNPTLVTPGPQPLEAGDAVTPHILQGEIIGPRHARGRRRGIDPRRKAAAGAILLSATGAATALFMLMGKDAREAQAAPGHDSSPTVPDEPEPKAAAFGDSAVGDKPLRGSRTTEPAAPAPAAQPATRAPAAPAAEQRTPSSGQQPGPAWSEAAERWRERAEEWRQWAGDQARRQAERQADGQGGAGQGQGQGQGQGGWGNGQGQGQGGWGNGQGNGNGQGGGGPYGQGGGSGPYGGQGGHGGQGGPYGGGPSR</sequence>
<keyword evidence="2" id="KW-1133">Transmembrane helix</keyword>
<feature type="transmembrane region" description="Helical" evidence="2">
    <location>
        <begin position="66"/>
        <end position="86"/>
    </location>
</feature>
<organism evidence="3 4">
    <name type="scientific">Streptomyces himastatinicus ATCC 53653</name>
    <dbReference type="NCBI Taxonomy" id="457427"/>
    <lineage>
        <taxon>Bacteria</taxon>
        <taxon>Bacillati</taxon>
        <taxon>Actinomycetota</taxon>
        <taxon>Actinomycetes</taxon>
        <taxon>Kitasatosporales</taxon>
        <taxon>Streptomycetaceae</taxon>
        <taxon>Streptomyces</taxon>
        <taxon>Streptomyces violaceusniger group</taxon>
    </lineage>
</organism>
<feature type="compositionally biased region" description="Basic and acidic residues" evidence="1">
    <location>
        <begin position="171"/>
        <end position="198"/>
    </location>
</feature>